<keyword evidence="4" id="KW-1185">Reference proteome</keyword>
<dbReference type="SUPFAM" id="SSF88713">
    <property type="entry name" value="Glycoside hydrolase/deacetylase"/>
    <property type="match status" value="1"/>
</dbReference>
<dbReference type="KEGG" id="hla:Hlac_3276"/>
<gene>
    <name evidence="3" type="ordered locus">Hlac_3276</name>
</gene>
<keyword evidence="2" id="KW-0472">Membrane</keyword>
<protein>
    <submittedName>
        <fullName evidence="3">Polysaccharide deacetylase</fullName>
    </submittedName>
</protein>
<evidence type="ECO:0000256" key="2">
    <source>
        <dbReference type="SAM" id="Phobius"/>
    </source>
</evidence>
<keyword evidence="3" id="KW-0614">Plasmid</keyword>
<evidence type="ECO:0000256" key="1">
    <source>
        <dbReference type="SAM" id="MobiDB-lite"/>
    </source>
</evidence>
<organism evidence="3 4">
    <name type="scientific">Halorubrum lacusprofundi (strain ATCC 49239 / DSM 5036 / JCM 8891 / ACAM 34)</name>
    <dbReference type="NCBI Taxonomy" id="416348"/>
    <lineage>
        <taxon>Archaea</taxon>
        <taxon>Methanobacteriati</taxon>
        <taxon>Methanobacteriota</taxon>
        <taxon>Stenosarchaea group</taxon>
        <taxon>Halobacteria</taxon>
        <taxon>Halobacteriales</taxon>
        <taxon>Haloferacaceae</taxon>
        <taxon>Halorubrum</taxon>
    </lineage>
</organism>
<dbReference type="InterPro" id="IPR011330">
    <property type="entry name" value="Glyco_hydro/deAcase_b/a-brl"/>
</dbReference>
<dbReference type="Proteomes" id="UP000000740">
    <property type="component" value="Plasmid pHLAC01"/>
</dbReference>
<dbReference type="GeneID" id="7402422"/>
<dbReference type="InterPro" id="IPR018763">
    <property type="entry name" value="DUF2334"/>
</dbReference>
<evidence type="ECO:0000313" key="4">
    <source>
        <dbReference type="Proteomes" id="UP000000740"/>
    </source>
</evidence>
<dbReference type="HOGENOM" id="CLU_693739_0_0_2"/>
<dbReference type="AlphaFoldDB" id="B9LWG1"/>
<dbReference type="Gene3D" id="3.20.20.370">
    <property type="entry name" value="Glycoside hydrolase/deacetylase"/>
    <property type="match status" value="1"/>
</dbReference>
<dbReference type="EMBL" id="CP001367">
    <property type="protein sequence ID" value="ACM58802.1"/>
    <property type="molecule type" value="Genomic_DNA"/>
</dbReference>
<dbReference type="Pfam" id="PF10096">
    <property type="entry name" value="DUF2334"/>
    <property type="match status" value="1"/>
</dbReference>
<accession>B9LWG1</accession>
<proteinExistence type="predicted"/>
<feature type="compositionally biased region" description="Basic and acidic residues" evidence="1">
    <location>
        <begin position="361"/>
        <end position="371"/>
    </location>
</feature>
<feature type="region of interest" description="Disordered" evidence="1">
    <location>
        <begin position="361"/>
        <end position="386"/>
    </location>
</feature>
<dbReference type="RefSeq" id="WP_012660019.1">
    <property type="nucleotide sequence ID" value="NC_012030.1"/>
</dbReference>
<dbReference type="eggNOG" id="arCOG10853">
    <property type="taxonomic scope" value="Archaea"/>
</dbReference>
<reference evidence="3 4" key="1">
    <citation type="journal article" date="2016" name="Stand. Genomic Sci.">
        <title>Complete genome sequence of the Antarctic Halorubrum lacusprofundi type strain ACAM 34.</title>
        <authorList>
            <person name="Anderson I.J."/>
            <person name="DasSarma P."/>
            <person name="Lucas S."/>
            <person name="Copeland A."/>
            <person name="Lapidus A."/>
            <person name="Del Rio T.G."/>
            <person name="Tice H."/>
            <person name="Dalin E."/>
            <person name="Bruce D.C."/>
            <person name="Goodwin L."/>
            <person name="Pitluck S."/>
            <person name="Sims D."/>
            <person name="Brettin T.S."/>
            <person name="Detter J.C."/>
            <person name="Han C.S."/>
            <person name="Larimer F."/>
            <person name="Hauser L."/>
            <person name="Land M."/>
            <person name="Ivanova N."/>
            <person name="Richardson P."/>
            <person name="Cavicchioli R."/>
            <person name="DasSarma S."/>
            <person name="Woese C.R."/>
            <person name="Kyrpides N.C."/>
        </authorList>
    </citation>
    <scope>NUCLEOTIDE SEQUENCE [LARGE SCALE GENOMIC DNA]</scope>
    <source>
        <strain evidence="4">ATCC 49239 / DSM 5036 / JCM 8891 / ACAM 34</strain>
    </source>
</reference>
<feature type="transmembrane region" description="Helical" evidence="2">
    <location>
        <begin position="68"/>
        <end position="90"/>
    </location>
</feature>
<dbReference type="GO" id="GO:0005975">
    <property type="term" value="P:carbohydrate metabolic process"/>
    <property type="evidence" value="ECO:0007669"/>
    <property type="project" value="InterPro"/>
</dbReference>
<evidence type="ECO:0000313" key="3">
    <source>
        <dbReference type="EMBL" id="ACM58802.1"/>
    </source>
</evidence>
<name>B9LWG1_HALLT</name>
<keyword evidence="2" id="KW-1133">Transmembrane helix</keyword>
<keyword evidence="2" id="KW-0812">Transmembrane</keyword>
<sequence length="397" mass="44287">MRSVGTIRICNVCDSNWRPRADDESVSTNRTGDHNSQIDLTKYRRRSTNQGRWLAGVRKRIGTQLTAAVILLLIVGVGLGGATLSTSLLADNTDDSLAPTDDQEWTEYETIAVFRNDDIQPWYKTNTRRAVDRVFIEEDVPVTLGVIPAVNGADSPITDNGRTCGYLRSLLTEHPGQFEIALHGYTHDQRTGFYNGSEFGGIDPATQQQWMTTGTEILRTCTGVTPRTFIPPLNTYDTGTVEAANTADYRTISGGDWFTTQYYNETGIFAAGGLVHASEGASFVDWERDELHSQAELQAEFNDSYESNTLHIQMLHYQSFDTEADREKLRQLIRHIKSTDTAFLTVDQLTTGLQSGNIRETEEGWEIREPLEPPANSPDRLEEPSGIDRLLSVRAVS</sequence>
<geneLocation type="plasmid" evidence="3 4">
    <name>pHLAC01</name>
</geneLocation>